<dbReference type="InterPro" id="IPR001119">
    <property type="entry name" value="SLH_dom"/>
</dbReference>
<feature type="domain" description="Big-1" evidence="2">
    <location>
        <begin position="622"/>
        <end position="728"/>
    </location>
</feature>
<comment type="caution">
    <text evidence="4">The sequence shown here is derived from an EMBL/GenBank/DDBJ whole genome shotgun (WGS) entry which is preliminary data.</text>
</comment>
<dbReference type="OrthoDB" id="1706086at2"/>
<dbReference type="InterPro" id="IPR008964">
    <property type="entry name" value="Invasin/intimin_cell_adhesion"/>
</dbReference>
<comment type="similarity">
    <text evidence="1">Belongs to the intimin/invasin family.</text>
</comment>
<dbReference type="InterPro" id="IPR003344">
    <property type="entry name" value="Big_1_dom"/>
</dbReference>
<dbReference type="AlphaFoldDB" id="A0A494XI94"/>
<dbReference type="SUPFAM" id="SSF49373">
    <property type="entry name" value="Invasin/intimin cell-adhesion fragments"/>
    <property type="match status" value="1"/>
</dbReference>
<sequence>MRDSSYNSSKQTKQIFSRGGEKKVMKKSLSLILMLTLVFGLFANMAAAADAAAPSTTAEKYKWFVDAGILKGTPDGDVHAADKLTRAEFATIAVAVAGLTPATSGNTFSDVKVGQWYFGAIEAAAKAGLVNGSGAGKFSPKANVTVESIIKVAATIAKLKTEDGVKVTGSSDWAGPYIKAALEAGLISEGLKYTADATRGQTIDIAFAVAQAGQTALEVKASKENVAVGEAVTVTSSKAGATFSVTGDAIVTAAGKFVATAPGVYTVTATVGAQSGTVKISVYGAVAGLKVVAPAEIVANNESEYDISVQAVDKNGSVVEGYNGTVDIKIVNAAATLVNGPAQITNATVTNGVAKAKIKSGSVAGVTSTITALNLQNVANVTATADVKTVSQVATKIDISAPTYVEANAATTATATVQVLDQSGKTMKSGVYGLTVSLTGALKFASGNQDTYSTSYIAGTPTPISLKSQLGVVGTSSLNVTGTNLTAASATINAVVVGVEKKLAAGLSTSTTTLDQGATTLTVNLSSLDVNGYPKAGVAGVTPKVFVTKADGSAAIGINVGATPVANGDGIALTAGATSFTLNAPNGQALAGEYNVVVKDSAGNLTAADAIKFSVNVGDKAKLSLSVGQDTISASNPTTTVTVKLTDANGNKVKESGVAVSINAARAAGTGTSSINGGTAPVTVYTDANGEATATYTAQPYNGNAWTLTASNASLTASAGKTITVSYIVPTQMGVSITAFSTSTSQAVAGEVVKVVVSAKDQYGSDATVGTHNVKVTITPDSALSGVNAPALGSKWTDGGKLYLEGSITAVNAVLSAASVKADKAGLLSVTVENTSVPQATQGSSAINVVPGAFSGFKVFDVNGKDLSADKLAVTANTPVQVFVKPVDANGNAVVTPYTYNVTLTPNGGGFRSTTDGANLTSVTVNAGTIQTAVYYVNPTADSYNISAPSFVPGYTQTATTVTVSGAATVAHTGPTANYTVAVLDQYGTAIATPTVVWTVSTTGAAGSVTINNSGVLTLTGTAAAGDVVTVTATSGTVVGTKTVTLS</sequence>
<protein>
    <recommendedName>
        <fullName evidence="6">S-layer homology domain-containing protein</fullName>
    </recommendedName>
</protein>
<feature type="domain" description="SLH" evidence="3">
    <location>
        <begin position="104"/>
        <end position="167"/>
    </location>
</feature>
<dbReference type="InterPro" id="IPR013783">
    <property type="entry name" value="Ig-like_fold"/>
</dbReference>
<keyword evidence="5" id="KW-1185">Reference proteome</keyword>
<dbReference type="Pfam" id="PF00395">
    <property type="entry name" value="SLH"/>
    <property type="match status" value="1"/>
</dbReference>
<proteinExistence type="inferred from homology"/>
<name>A0A494XI94_9BACL</name>
<dbReference type="PROSITE" id="PS51272">
    <property type="entry name" value="SLH"/>
    <property type="match status" value="1"/>
</dbReference>
<evidence type="ECO:0000313" key="4">
    <source>
        <dbReference type="EMBL" id="RKP47273.1"/>
    </source>
</evidence>
<organism evidence="4 5">
    <name type="scientific">Cohnella endophytica</name>
    <dbReference type="NCBI Taxonomy" id="2419778"/>
    <lineage>
        <taxon>Bacteria</taxon>
        <taxon>Bacillati</taxon>
        <taxon>Bacillota</taxon>
        <taxon>Bacilli</taxon>
        <taxon>Bacillales</taxon>
        <taxon>Paenibacillaceae</taxon>
        <taxon>Cohnella</taxon>
    </lineage>
</organism>
<evidence type="ECO:0000256" key="1">
    <source>
        <dbReference type="ARBA" id="ARBA00010116"/>
    </source>
</evidence>
<dbReference type="Gene3D" id="2.60.40.10">
    <property type="entry name" value="Immunoglobulins"/>
    <property type="match status" value="1"/>
</dbReference>
<gene>
    <name evidence="4" type="ORF">D7Z26_23505</name>
</gene>
<dbReference type="PROSITE" id="PS51127">
    <property type="entry name" value="BIG1"/>
    <property type="match status" value="1"/>
</dbReference>
<dbReference type="EMBL" id="RBZM01000011">
    <property type="protein sequence ID" value="RKP47273.1"/>
    <property type="molecule type" value="Genomic_DNA"/>
</dbReference>
<dbReference type="RefSeq" id="WP_120979470.1">
    <property type="nucleotide sequence ID" value="NZ_RBZM01000011.1"/>
</dbReference>
<evidence type="ECO:0000313" key="5">
    <source>
        <dbReference type="Proteomes" id="UP000282076"/>
    </source>
</evidence>
<evidence type="ECO:0008006" key="6">
    <source>
        <dbReference type="Google" id="ProtNLM"/>
    </source>
</evidence>
<dbReference type="Proteomes" id="UP000282076">
    <property type="component" value="Unassembled WGS sequence"/>
</dbReference>
<reference evidence="4 5" key="1">
    <citation type="submission" date="2018-10" db="EMBL/GenBank/DDBJ databases">
        <title>Cohnella sp. M2MS4P-1, whole genome shotgun sequence.</title>
        <authorList>
            <person name="Tuo L."/>
        </authorList>
    </citation>
    <scope>NUCLEOTIDE SEQUENCE [LARGE SCALE GENOMIC DNA]</scope>
    <source>
        <strain evidence="4 5">M2MS4P-1</strain>
    </source>
</reference>
<accession>A0A494XI94</accession>
<evidence type="ECO:0000259" key="2">
    <source>
        <dbReference type="PROSITE" id="PS51127"/>
    </source>
</evidence>
<evidence type="ECO:0000259" key="3">
    <source>
        <dbReference type="PROSITE" id="PS51272"/>
    </source>
</evidence>